<reference evidence="1 2" key="1">
    <citation type="journal article" date="2024" name="BMC Genomics">
        <title>Genome assembly of redclaw crayfish (Cherax quadricarinatus) provides insights into its immune adaptation and hypoxia tolerance.</title>
        <authorList>
            <person name="Liu Z."/>
            <person name="Zheng J."/>
            <person name="Li H."/>
            <person name="Fang K."/>
            <person name="Wang S."/>
            <person name="He J."/>
            <person name="Zhou D."/>
            <person name="Weng S."/>
            <person name="Chi M."/>
            <person name="Gu Z."/>
            <person name="He J."/>
            <person name="Li F."/>
            <person name="Wang M."/>
        </authorList>
    </citation>
    <scope>NUCLEOTIDE SEQUENCE [LARGE SCALE GENOMIC DNA]</scope>
    <source>
        <strain evidence="1">ZL_2023a</strain>
    </source>
</reference>
<sequence length="99" mass="11203">KRRLLLLRYRVTLRFPGRQWYQHTIPRDPRVSSSLIRPLLTTTGARLSPDYRVTMFSLFFSAANLARATVSTSVLCVCLRYKSGLQRDQGLGGAGKTES</sequence>
<protein>
    <submittedName>
        <fullName evidence="1">Uncharacterized protein</fullName>
    </submittedName>
</protein>
<organism evidence="1 2">
    <name type="scientific">Cherax quadricarinatus</name>
    <name type="common">Australian red claw crayfish</name>
    <dbReference type="NCBI Taxonomy" id="27406"/>
    <lineage>
        <taxon>Eukaryota</taxon>
        <taxon>Metazoa</taxon>
        <taxon>Ecdysozoa</taxon>
        <taxon>Arthropoda</taxon>
        <taxon>Crustacea</taxon>
        <taxon>Multicrustacea</taxon>
        <taxon>Malacostraca</taxon>
        <taxon>Eumalacostraca</taxon>
        <taxon>Eucarida</taxon>
        <taxon>Decapoda</taxon>
        <taxon>Pleocyemata</taxon>
        <taxon>Astacidea</taxon>
        <taxon>Parastacoidea</taxon>
        <taxon>Parastacidae</taxon>
        <taxon>Cherax</taxon>
    </lineage>
</organism>
<comment type="caution">
    <text evidence="1">The sequence shown here is derived from an EMBL/GenBank/DDBJ whole genome shotgun (WGS) entry which is preliminary data.</text>
</comment>
<name>A0AAW0WXH2_CHEQU</name>
<dbReference type="EMBL" id="JARKIK010000046">
    <property type="protein sequence ID" value="KAK8735665.1"/>
    <property type="molecule type" value="Genomic_DNA"/>
</dbReference>
<dbReference type="AlphaFoldDB" id="A0AAW0WXH2"/>
<evidence type="ECO:0000313" key="1">
    <source>
        <dbReference type="EMBL" id="KAK8735665.1"/>
    </source>
</evidence>
<gene>
    <name evidence="1" type="ORF">OTU49_005252</name>
</gene>
<proteinExistence type="predicted"/>
<accession>A0AAW0WXH2</accession>
<dbReference type="Proteomes" id="UP001445076">
    <property type="component" value="Unassembled WGS sequence"/>
</dbReference>
<evidence type="ECO:0000313" key="2">
    <source>
        <dbReference type="Proteomes" id="UP001445076"/>
    </source>
</evidence>
<keyword evidence="2" id="KW-1185">Reference proteome</keyword>
<feature type="non-terminal residue" evidence="1">
    <location>
        <position position="1"/>
    </location>
</feature>